<dbReference type="InterPro" id="IPR050065">
    <property type="entry name" value="GlmU-like"/>
</dbReference>
<keyword evidence="2" id="KW-0012">Acyltransferase</keyword>
<dbReference type="GO" id="GO:0016746">
    <property type="term" value="F:acyltransferase activity"/>
    <property type="evidence" value="ECO:0007669"/>
    <property type="project" value="UniProtKB-KW"/>
</dbReference>
<gene>
    <name evidence="3" type="ORF">BST99_02725</name>
</gene>
<dbReference type="InterPro" id="IPR011004">
    <property type="entry name" value="Trimer_LpxA-like_sf"/>
</dbReference>
<keyword evidence="4" id="KW-1185">Reference proteome</keyword>
<evidence type="ECO:0000313" key="3">
    <source>
        <dbReference type="EMBL" id="PQJ14794.1"/>
    </source>
</evidence>
<protein>
    <submittedName>
        <fullName evidence="3">Glucose-1-phosphate thymidylyltransferase</fullName>
    </submittedName>
</protein>
<dbReference type="Pfam" id="PF13562">
    <property type="entry name" value="NTP_transf_4"/>
    <property type="match status" value="1"/>
</dbReference>
<dbReference type="PANTHER" id="PTHR43584:SF9">
    <property type="entry name" value="TRANSFERASE HEXAPEPTIDE REPEAT CONTAINING PROTEIN"/>
    <property type="match status" value="1"/>
</dbReference>
<dbReference type="EMBL" id="MQVX01000001">
    <property type="protein sequence ID" value="PQJ14794.1"/>
    <property type="molecule type" value="Genomic_DNA"/>
</dbReference>
<keyword evidence="1 3" id="KW-0808">Transferase</keyword>
<dbReference type="InterPro" id="IPR023917">
    <property type="entry name" value="Bifunctiontional_GlmU_bac-type"/>
</dbReference>
<dbReference type="SUPFAM" id="SSF51161">
    <property type="entry name" value="Trimeric LpxA-like enzymes"/>
    <property type="match status" value="1"/>
</dbReference>
<dbReference type="GO" id="GO:0016779">
    <property type="term" value="F:nucleotidyltransferase activity"/>
    <property type="evidence" value="ECO:0007669"/>
    <property type="project" value="UniProtKB-ARBA"/>
</dbReference>
<dbReference type="Proteomes" id="UP000239366">
    <property type="component" value="Unassembled WGS sequence"/>
</dbReference>
<sequence>MKIILADFGLHSEFLPFTYTKPLAELRMGILTFRERWEKALGKKCESWGPEYLKGKYPCAPDSENLVLRATLLPTPALLDKIKGLNRGEALYQEDQLLAYRGEWVDHSDSLKLTKRDFEEELIWIQKPWDLFSKNGTAIEYDYELLTAGRSSQRLSFTNTVLGDSNLIFLEEGAEVECSILNTKNGPIYIGSEAKIMEGSIVRGGLALCEGAQLKIGSKIYGPSTFGPYCKVGGEVNNAILMGYSNKGHEGFLGNSVLGEWCNLGADTNTSNLKNNYAPVRLWDYASGRFAHTGLQFCGLMMGDHSKAGINTMFNTGTVVGVSANIFGSGFPRNFIPSFSWGGASGYTEYKTNKAFETAEAMMARRGVEFDENERAILETVFGMTAPYRT</sequence>
<accession>A0A2S7T566</accession>
<reference evidence="4" key="1">
    <citation type="submission" date="2016-11" db="EMBL/GenBank/DDBJ databases">
        <title>Trade-off between light-utilization and light-protection in marine flavobacteria.</title>
        <authorList>
            <person name="Kumagai Y."/>
            <person name="Yoshizawa S."/>
            <person name="Kogure K."/>
        </authorList>
    </citation>
    <scope>NUCLEOTIDE SEQUENCE [LARGE SCALE GENOMIC DNA]</scope>
    <source>
        <strain evidence="4">SG-18</strain>
    </source>
</reference>
<dbReference type="NCBIfam" id="TIGR03991">
    <property type="entry name" value="alt_bact_glmU"/>
    <property type="match status" value="1"/>
</dbReference>
<name>A0A2S7T566_9FLAO</name>
<evidence type="ECO:0000256" key="2">
    <source>
        <dbReference type="ARBA" id="ARBA00023315"/>
    </source>
</evidence>
<comment type="caution">
    <text evidence="3">The sequence shown here is derived from an EMBL/GenBank/DDBJ whole genome shotgun (WGS) entry which is preliminary data.</text>
</comment>
<evidence type="ECO:0000256" key="1">
    <source>
        <dbReference type="ARBA" id="ARBA00022679"/>
    </source>
</evidence>
<dbReference type="Gene3D" id="2.160.10.10">
    <property type="entry name" value="Hexapeptide repeat proteins"/>
    <property type="match status" value="1"/>
</dbReference>
<proteinExistence type="predicted"/>
<dbReference type="AlphaFoldDB" id="A0A2S7T566"/>
<dbReference type="RefSeq" id="WP_105000434.1">
    <property type="nucleotide sequence ID" value="NZ_MQVX01000001.1"/>
</dbReference>
<evidence type="ECO:0000313" key="4">
    <source>
        <dbReference type="Proteomes" id="UP000239366"/>
    </source>
</evidence>
<dbReference type="PANTHER" id="PTHR43584">
    <property type="entry name" value="NUCLEOTIDYL TRANSFERASE"/>
    <property type="match status" value="1"/>
</dbReference>
<organism evidence="3 4">
    <name type="scientific">Aureicoccus marinus</name>
    <dbReference type="NCBI Taxonomy" id="754435"/>
    <lineage>
        <taxon>Bacteria</taxon>
        <taxon>Pseudomonadati</taxon>
        <taxon>Bacteroidota</taxon>
        <taxon>Flavobacteriia</taxon>
        <taxon>Flavobacteriales</taxon>
        <taxon>Flavobacteriaceae</taxon>
        <taxon>Aureicoccus</taxon>
    </lineage>
</organism>
<dbReference type="OrthoDB" id="9784832at2"/>